<accession>A0A090T281</accession>
<organism evidence="3 4">
    <name type="scientific">Vibrio maritimus</name>
    <dbReference type="NCBI Taxonomy" id="990268"/>
    <lineage>
        <taxon>Bacteria</taxon>
        <taxon>Pseudomonadati</taxon>
        <taxon>Pseudomonadota</taxon>
        <taxon>Gammaproteobacteria</taxon>
        <taxon>Vibrionales</taxon>
        <taxon>Vibrionaceae</taxon>
        <taxon>Vibrio</taxon>
    </lineage>
</organism>
<evidence type="ECO:0000313" key="3">
    <source>
        <dbReference type="EMBL" id="GAL34046.1"/>
    </source>
</evidence>
<dbReference type="AlphaFoldDB" id="A0A090T281"/>
<evidence type="ECO:0000256" key="1">
    <source>
        <dbReference type="SAM" id="Phobius"/>
    </source>
</evidence>
<name>A0A090T281_9VIBR</name>
<feature type="domain" description="PAS" evidence="2">
    <location>
        <begin position="284"/>
        <end position="329"/>
    </location>
</feature>
<keyword evidence="4" id="KW-1185">Reference proteome</keyword>
<dbReference type="Gene3D" id="3.30.450.20">
    <property type="entry name" value="PAS domain"/>
    <property type="match status" value="1"/>
</dbReference>
<keyword evidence="1" id="KW-0472">Membrane</keyword>
<dbReference type="GO" id="GO:0016301">
    <property type="term" value="F:kinase activity"/>
    <property type="evidence" value="ECO:0007669"/>
    <property type="project" value="UniProtKB-KW"/>
</dbReference>
<gene>
    <name evidence="3" type="ORF">JCM19240_954</name>
</gene>
<dbReference type="CDD" id="cd00130">
    <property type="entry name" value="PAS"/>
    <property type="match status" value="1"/>
</dbReference>
<keyword evidence="3" id="KW-0418">Kinase</keyword>
<dbReference type="Pfam" id="PF13188">
    <property type="entry name" value="PAS_8"/>
    <property type="match status" value="1"/>
</dbReference>
<keyword evidence="1" id="KW-0812">Transmembrane</keyword>
<dbReference type="InterPro" id="IPR000014">
    <property type="entry name" value="PAS"/>
</dbReference>
<proteinExistence type="predicted"/>
<keyword evidence="3" id="KW-0808">Transferase</keyword>
<feature type="transmembrane region" description="Helical" evidence="1">
    <location>
        <begin position="234"/>
        <end position="253"/>
    </location>
</feature>
<reference evidence="3 4" key="1">
    <citation type="submission" date="2014-09" db="EMBL/GenBank/DDBJ databases">
        <title>Vibrio maritimus JCM 19240. (C210) whole genome shotgun sequence.</title>
        <authorList>
            <person name="Sawabe T."/>
            <person name="Meirelles P."/>
            <person name="Nakanishi M."/>
            <person name="Sayaka M."/>
            <person name="Hattori M."/>
            <person name="Ohkuma M."/>
        </authorList>
    </citation>
    <scope>NUCLEOTIDE SEQUENCE [LARGE SCALE GENOMIC DNA]</scope>
    <source>
        <strain evidence="3 4">JCM 19240</strain>
    </source>
</reference>
<dbReference type="SUPFAM" id="SSF55785">
    <property type="entry name" value="PYP-like sensor domain (PAS domain)"/>
    <property type="match status" value="1"/>
</dbReference>
<dbReference type="NCBIfam" id="TIGR00229">
    <property type="entry name" value="sensory_box"/>
    <property type="match status" value="1"/>
</dbReference>
<evidence type="ECO:0000313" key="4">
    <source>
        <dbReference type="Proteomes" id="UP000029224"/>
    </source>
</evidence>
<keyword evidence="1" id="KW-1133">Transmembrane helix</keyword>
<sequence>MCVFAIASVVILGRESKHAIDYLQTTGSNLELQAAKLFVEEYLDNAKARVKLASSNKDIIGFLEGKQSVNLDSTLHRYEGDSRSVLFAVFNADREVLFEDKFRHPSRANEIRIFDEMKRLASNLITPAPVYLLHNDTDHICIKIFMPIISNGNFVGMVFGETPVDYDELFGELIDPKERWYALTQGDVSDYVTQNELGAWLVNSTPVARAGLTLMQGVNPESLELQLDSFMGHIYNAIAVVMGVSFLLVLFAGNKVLVNPHKQLEISQKELAEKNSELILQERESKLLAMVVKAARDAVVITDKHGAIEWVNRAFEEMTGYALVSVKGKIPGHFLQGDNTDPQTKQRIADSLAKGLPIKARF</sequence>
<dbReference type="PROSITE" id="PS50112">
    <property type="entry name" value="PAS"/>
    <property type="match status" value="1"/>
</dbReference>
<dbReference type="EMBL" id="BBMT01000004">
    <property type="protein sequence ID" value="GAL34046.1"/>
    <property type="molecule type" value="Genomic_DNA"/>
</dbReference>
<comment type="caution">
    <text evidence="3">The sequence shown here is derived from an EMBL/GenBank/DDBJ whole genome shotgun (WGS) entry which is preliminary data.</text>
</comment>
<evidence type="ECO:0000259" key="2">
    <source>
        <dbReference type="PROSITE" id="PS50112"/>
    </source>
</evidence>
<reference evidence="3 4" key="2">
    <citation type="submission" date="2014-09" db="EMBL/GenBank/DDBJ databases">
        <authorList>
            <consortium name="NBRP consortium"/>
            <person name="Sawabe T."/>
            <person name="Meirelles P."/>
            <person name="Nakanishi M."/>
            <person name="Sayaka M."/>
            <person name="Hattori M."/>
            <person name="Ohkuma M."/>
        </authorList>
    </citation>
    <scope>NUCLEOTIDE SEQUENCE [LARGE SCALE GENOMIC DNA]</scope>
    <source>
        <strain evidence="3 4">JCM 19240</strain>
    </source>
</reference>
<protein>
    <submittedName>
        <fullName evidence="3">Sensory box histidine kinase</fullName>
    </submittedName>
</protein>
<dbReference type="SMART" id="SM00091">
    <property type="entry name" value="PAS"/>
    <property type="match status" value="1"/>
</dbReference>
<dbReference type="Proteomes" id="UP000029224">
    <property type="component" value="Unassembled WGS sequence"/>
</dbReference>
<dbReference type="InterPro" id="IPR035965">
    <property type="entry name" value="PAS-like_dom_sf"/>
</dbReference>